<feature type="domain" description="NB-ARC" evidence="7">
    <location>
        <begin position="178"/>
        <end position="350"/>
    </location>
</feature>
<accession>A0A1D1ZHM3</accession>
<dbReference type="Pfam" id="PF00931">
    <property type="entry name" value="NB-ARC"/>
    <property type="match status" value="1"/>
</dbReference>
<keyword evidence="4" id="KW-0547">Nucleotide-binding</keyword>
<evidence type="ECO:0000256" key="1">
    <source>
        <dbReference type="ARBA" id="ARBA00008894"/>
    </source>
</evidence>
<feature type="domain" description="Disease resistance N-terminal" evidence="8">
    <location>
        <begin position="4"/>
        <end position="86"/>
    </location>
</feature>
<evidence type="ECO:0000313" key="10">
    <source>
        <dbReference type="EMBL" id="JAT66323.1"/>
    </source>
</evidence>
<dbReference type="CDD" id="cd14798">
    <property type="entry name" value="RX-CC_like"/>
    <property type="match status" value="1"/>
</dbReference>
<dbReference type="GO" id="GO:0006952">
    <property type="term" value="P:defense response"/>
    <property type="evidence" value="ECO:0007669"/>
    <property type="project" value="UniProtKB-KW"/>
</dbReference>
<dbReference type="PANTHER" id="PTHR36766:SF40">
    <property type="entry name" value="DISEASE RESISTANCE PROTEIN RGA3"/>
    <property type="match status" value="1"/>
</dbReference>
<sequence length="588" mass="66925">MDAIVSLLLETLATLAAREWSLLRGLRGEIQNLRGDLETIKGVLTDAEDRGCLDTSVQIWLRDLRDVTYDVVDVFDELKMVAASHPKLLSDRDNGITKGSIRVVSGCFLSCFTDTPNPILFRHQMGSRIKDVKAKLSELKERTYGLLGPIVQRNQPESSEKRETISIPDKDLTLLGREVHKQEVLEILCAPSDDVVPLLVPIVGIGGIGKTTLAQAVYNDDRVREYFEMRKWVFVGEKFDGRKVIEDLLSVSSKKEIAGTKPTLDNICGCLISEIREKRFLIVLDDVWSKNSQEWDQIWGPLKYGGKGAKVIVTTRSQEVAKMRGPAPSIVTLEPLSDDDCLSIFEEYAFVGVTPERFPNLREIGKVIVRKLEGLPLAAKLIGGALGRNREETYWRRLIDSEIWLQNLNEQGVLPSLLLSYQSLPSRLKPCFQFCSLLPKDHQFDRKDLVSMWMAHDLVEPVGGERMEDVGDPYFDELLDRSFFQCMDNSYVMHDLIHDLAEFVSKDECFRVEDTQKSCSRPGSIHHLSEYCDQDLEPKDLYQFNRIRTLFNFWSWRSITSDRIACRLFGPLRCIRILDIKGCWAVAS</sequence>
<feature type="non-terminal residue" evidence="10">
    <location>
        <position position="588"/>
    </location>
</feature>
<feature type="domain" description="Disease resistance protein winged helix" evidence="9">
    <location>
        <begin position="438"/>
        <end position="501"/>
    </location>
</feature>
<proteinExistence type="inferred from homology"/>
<evidence type="ECO:0000256" key="4">
    <source>
        <dbReference type="ARBA" id="ARBA00022741"/>
    </source>
</evidence>
<dbReference type="Gene3D" id="1.10.10.10">
    <property type="entry name" value="Winged helix-like DNA-binding domain superfamily/Winged helix DNA-binding domain"/>
    <property type="match status" value="1"/>
</dbReference>
<reference evidence="10" key="1">
    <citation type="submission" date="2015-07" db="EMBL/GenBank/DDBJ databases">
        <title>Transcriptome Assembly of Anthurium amnicola.</title>
        <authorList>
            <person name="Suzuki J."/>
        </authorList>
    </citation>
    <scope>NUCLEOTIDE SEQUENCE</scope>
</reference>
<dbReference type="EMBL" id="GDJX01001613">
    <property type="protein sequence ID" value="JAT66323.1"/>
    <property type="molecule type" value="Transcribed_RNA"/>
</dbReference>
<keyword evidence="5" id="KW-0611">Plant defense</keyword>
<keyword evidence="3" id="KW-0677">Repeat</keyword>
<dbReference type="PRINTS" id="PR00364">
    <property type="entry name" value="DISEASERSIST"/>
</dbReference>
<evidence type="ECO:0000256" key="5">
    <source>
        <dbReference type="ARBA" id="ARBA00022821"/>
    </source>
</evidence>
<keyword evidence="2" id="KW-0433">Leucine-rich repeat</keyword>
<dbReference type="Pfam" id="PF18052">
    <property type="entry name" value="Rx_N"/>
    <property type="match status" value="1"/>
</dbReference>
<name>A0A1D1ZHM3_9ARAE</name>
<dbReference type="GO" id="GO:0043531">
    <property type="term" value="F:ADP binding"/>
    <property type="evidence" value="ECO:0007669"/>
    <property type="project" value="InterPro"/>
</dbReference>
<evidence type="ECO:0000259" key="7">
    <source>
        <dbReference type="Pfam" id="PF00931"/>
    </source>
</evidence>
<dbReference type="GO" id="GO:0005524">
    <property type="term" value="F:ATP binding"/>
    <property type="evidence" value="ECO:0007669"/>
    <property type="project" value="UniProtKB-KW"/>
</dbReference>
<dbReference type="InterPro" id="IPR036388">
    <property type="entry name" value="WH-like_DNA-bd_sf"/>
</dbReference>
<dbReference type="InterPro" id="IPR038005">
    <property type="entry name" value="RX-like_CC"/>
</dbReference>
<dbReference type="InterPro" id="IPR027417">
    <property type="entry name" value="P-loop_NTPase"/>
</dbReference>
<dbReference type="Gene3D" id="1.20.5.4130">
    <property type="match status" value="1"/>
</dbReference>
<comment type="similarity">
    <text evidence="1">Belongs to the disease resistance NB-LRR family.</text>
</comment>
<dbReference type="SUPFAM" id="SSF52540">
    <property type="entry name" value="P-loop containing nucleoside triphosphate hydrolases"/>
    <property type="match status" value="1"/>
</dbReference>
<gene>
    <name evidence="10" type="primary">RGA2_9</name>
    <name evidence="10" type="ORF">g.128654</name>
</gene>
<dbReference type="AlphaFoldDB" id="A0A1D1ZHM3"/>
<evidence type="ECO:0000256" key="3">
    <source>
        <dbReference type="ARBA" id="ARBA00022737"/>
    </source>
</evidence>
<evidence type="ECO:0000259" key="8">
    <source>
        <dbReference type="Pfam" id="PF18052"/>
    </source>
</evidence>
<dbReference type="InterPro" id="IPR058922">
    <property type="entry name" value="WHD_DRP"/>
</dbReference>
<evidence type="ECO:0000259" key="9">
    <source>
        <dbReference type="Pfam" id="PF23559"/>
    </source>
</evidence>
<dbReference type="Pfam" id="PF23559">
    <property type="entry name" value="WHD_DRP"/>
    <property type="match status" value="1"/>
</dbReference>
<evidence type="ECO:0000256" key="6">
    <source>
        <dbReference type="ARBA" id="ARBA00022840"/>
    </source>
</evidence>
<dbReference type="InterPro" id="IPR041118">
    <property type="entry name" value="Rx_N"/>
</dbReference>
<dbReference type="InterPro" id="IPR002182">
    <property type="entry name" value="NB-ARC"/>
</dbReference>
<dbReference type="Gene3D" id="1.10.8.430">
    <property type="entry name" value="Helical domain of apoptotic protease-activating factors"/>
    <property type="match status" value="1"/>
</dbReference>
<organism evidence="10">
    <name type="scientific">Anthurium amnicola</name>
    <dbReference type="NCBI Taxonomy" id="1678845"/>
    <lineage>
        <taxon>Eukaryota</taxon>
        <taxon>Viridiplantae</taxon>
        <taxon>Streptophyta</taxon>
        <taxon>Embryophyta</taxon>
        <taxon>Tracheophyta</taxon>
        <taxon>Spermatophyta</taxon>
        <taxon>Magnoliopsida</taxon>
        <taxon>Liliopsida</taxon>
        <taxon>Araceae</taxon>
        <taxon>Pothoideae</taxon>
        <taxon>Potheae</taxon>
        <taxon>Anthurium</taxon>
    </lineage>
</organism>
<protein>
    <submittedName>
        <fullName evidence="10">Disease resistance protein RGA2</fullName>
    </submittedName>
</protein>
<evidence type="ECO:0000256" key="2">
    <source>
        <dbReference type="ARBA" id="ARBA00022614"/>
    </source>
</evidence>
<keyword evidence="6" id="KW-0067">ATP-binding</keyword>
<dbReference type="PANTHER" id="PTHR36766">
    <property type="entry name" value="PLANT BROAD-SPECTRUM MILDEW RESISTANCE PROTEIN RPW8"/>
    <property type="match status" value="1"/>
</dbReference>
<dbReference type="InterPro" id="IPR042197">
    <property type="entry name" value="Apaf_helical"/>
</dbReference>
<dbReference type="Gene3D" id="3.40.50.300">
    <property type="entry name" value="P-loop containing nucleotide triphosphate hydrolases"/>
    <property type="match status" value="1"/>
</dbReference>